<dbReference type="RefSeq" id="WP_047194489.1">
    <property type="nucleotide sequence ID" value="NZ_CP011371.1"/>
</dbReference>
<evidence type="ECO:0000259" key="2">
    <source>
        <dbReference type="Pfam" id="PF07589"/>
    </source>
</evidence>
<organism evidence="3 4">
    <name type="scientific">Caldimonas brevitalea</name>
    <dbReference type="NCBI Taxonomy" id="413882"/>
    <lineage>
        <taxon>Bacteria</taxon>
        <taxon>Pseudomonadati</taxon>
        <taxon>Pseudomonadota</taxon>
        <taxon>Betaproteobacteria</taxon>
        <taxon>Burkholderiales</taxon>
        <taxon>Sphaerotilaceae</taxon>
        <taxon>Caldimonas</taxon>
    </lineage>
</organism>
<feature type="chain" id="PRO_5002551959" description="Ice-binding protein C-terminal domain-containing protein" evidence="1">
    <location>
        <begin position="20"/>
        <end position="243"/>
    </location>
</feature>
<accession>A0A0G3BL11</accession>
<dbReference type="InterPro" id="IPR013424">
    <property type="entry name" value="Ice-binding_C"/>
</dbReference>
<gene>
    <name evidence="3" type="ORF">AAW51_1982</name>
</gene>
<evidence type="ECO:0000313" key="3">
    <source>
        <dbReference type="EMBL" id="AKJ28673.1"/>
    </source>
</evidence>
<dbReference type="EMBL" id="CP011371">
    <property type="protein sequence ID" value="AKJ28673.1"/>
    <property type="molecule type" value="Genomic_DNA"/>
</dbReference>
<dbReference type="Pfam" id="PF07589">
    <property type="entry name" value="PEP-CTERM"/>
    <property type="match status" value="1"/>
</dbReference>
<name>A0A0G3BL11_9BURK</name>
<feature type="domain" description="Ice-binding protein C-terminal" evidence="2">
    <location>
        <begin position="213"/>
        <end position="234"/>
    </location>
</feature>
<dbReference type="AlphaFoldDB" id="A0A0G3BL11"/>
<feature type="signal peptide" evidence="1">
    <location>
        <begin position="1"/>
        <end position="19"/>
    </location>
</feature>
<sequence length="243" mass="25278">MKNVIAGLALALTLPVALADSGTARLSNLVVSLNGEAISDWSNQGTIQLAYIPADGEPFDESATITGSESLTLDRPGAQLGVRADWASGLLESTATVTARGAAYSGNTSRDTVGTEFLFLIPANGTLTFSADALVSAATDFLCASDCFSNSFTSLTLQVGSQTFGDDLEVVAGESSTFESLTRRLSLSYTNNTGGEVYARLSAYVDITGQVAAVPEPETYALMGLGLVGVMLQRARKARRAQA</sequence>
<protein>
    <recommendedName>
        <fullName evidence="2">Ice-binding protein C-terminal domain-containing protein</fullName>
    </recommendedName>
</protein>
<proteinExistence type="predicted"/>
<dbReference type="KEGG" id="pbh:AAW51_1982"/>
<evidence type="ECO:0000313" key="4">
    <source>
        <dbReference type="Proteomes" id="UP000035352"/>
    </source>
</evidence>
<evidence type="ECO:0000256" key="1">
    <source>
        <dbReference type="SAM" id="SignalP"/>
    </source>
</evidence>
<keyword evidence="4" id="KW-1185">Reference proteome</keyword>
<dbReference type="NCBIfam" id="TIGR02595">
    <property type="entry name" value="PEP_CTERM"/>
    <property type="match status" value="1"/>
</dbReference>
<dbReference type="Proteomes" id="UP000035352">
    <property type="component" value="Chromosome"/>
</dbReference>
<keyword evidence="1" id="KW-0732">Signal</keyword>
<reference evidence="3 4" key="1">
    <citation type="submission" date="2015-05" db="EMBL/GenBank/DDBJ databases">
        <authorList>
            <person name="Tang B."/>
            <person name="Yu Y."/>
        </authorList>
    </citation>
    <scope>NUCLEOTIDE SEQUENCE [LARGE SCALE GENOMIC DNA]</scope>
    <source>
        <strain evidence="3 4">DSM 7029</strain>
    </source>
</reference>